<comment type="caution">
    <text evidence="7">The sequence shown here is derived from an EMBL/GenBank/DDBJ whole genome shotgun (WGS) entry which is preliminary data.</text>
</comment>
<feature type="transmembrane region" description="Helical" evidence="5">
    <location>
        <begin position="26"/>
        <end position="46"/>
    </location>
</feature>
<organism evidence="7 8">
    <name type="scientific">Terrimonas rubra</name>
    <dbReference type="NCBI Taxonomy" id="1035890"/>
    <lineage>
        <taxon>Bacteria</taxon>
        <taxon>Pseudomonadati</taxon>
        <taxon>Bacteroidota</taxon>
        <taxon>Chitinophagia</taxon>
        <taxon>Chitinophagales</taxon>
        <taxon>Chitinophagaceae</taxon>
        <taxon>Terrimonas</taxon>
    </lineage>
</organism>
<dbReference type="InterPro" id="IPR047817">
    <property type="entry name" value="ABC2_TM_bact-type"/>
</dbReference>
<evidence type="ECO:0000256" key="3">
    <source>
        <dbReference type="ARBA" id="ARBA00022989"/>
    </source>
</evidence>
<evidence type="ECO:0000256" key="5">
    <source>
        <dbReference type="SAM" id="Phobius"/>
    </source>
</evidence>
<keyword evidence="4 5" id="KW-0472">Membrane</keyword>
<gene>
    <name evidence="7" type="ORF">ACFS6H_08080</name>
</gene>
<evidence type="ECO:0000313" key="7">
    <source>
        <dbReference type="EMBL" id="MFD2919659.1"/>
    </source>
</evidence>
<feature type="transmembrane region" description="Helical" evidence="5">
    <location>
        <begin position="172"/>
        <end position="195"/>
    </location>
</feature>
<dbReference type="InterPro" id="IPR052902">
    <property type="entry name" value="ABC-2_transporter"/>
</dbReference>
<dbReference type="RefSeq" id="WP_386097064.1">
    <property type="nucleotide sequence ID" value="NZ_JBHUOZ010000001.1"/>
</dbReference>
<keyword evidence="2 5" id="KW-0812">Transmembrane</keyword>
<dbReference type="PROSITE" id="PS51012">
    <property type="entry name" value="ABC_TM2"/>
    <property type="match status" value="1"/>
</dbReference>
<feature type="transmembrane region" description="Helical" evidence="5">
    <location>
        <begin position="346"/>
        <end position="364"/>
    </location>
</feature>
<evidence type="ECO:0000259" key="6">
    <source>
        <dbReference type="PROSITE" id="PS51012"/>
    </source>
</evidence>
<dbReference type="Pfam" id="PF12698">
    <property type="entry name" value="ABC2_membrane_3"/>
    <property type="match status" value="1"/>
</dbReference>
<keyword evidence="3 5" id="KW-1133">Transmembrane helix</keyword>
<proteinExistence type="predicted"/>
<name>A0ABW6A3N9_9BACT</name>
<reference evidence="8" key="1">
    <citation type="journal article" date="2019" name="Int. J. Syst. Evol. Microbiol.">
        <title>The Global Catalogue of Microorganisms (GCM) 10K type strain sequencing project: providing services to taxonomists for standard genome sequencing and annotation.</title>
        <authorList>
            <consortium name="The Broad Institute Genomics Platform"/>
            <consortium name="The Broad Institute Genome Sequencing Center for Infectious Disease"/>
            <person name="Wu L."/>
            <person name="Ma J."/>
        </authorList>
    </citation>
    <scope>NUCLEOTIDE SEQUENCE [LARGE SCALE GENOMIC DNA]</scope>
    <source>
        <strain evidence="8">KCTC 23299</strain>
    </source>
</reference>
<feature type="domain" description="ABC transmembrane type-2" evidence="6">
    <location>
        <begin position="126"/>
        <end position="367"/>
    </location>
</feature>
<feature type="transmembrane region" description="Helical" evidence="5">
    <location>
        <begin position="216"/>
        <end position="241"/>
    </location>
</feature>
<evidence type="ECO:0000256" key="1">
    <source>
        <dbReference type="ARBA" id="ARBA00004141"/>
    </source>
</evidence>
<dbReference type="Proteomes" id="UP001597511">
    <property type="component" value="Unassembled WGS sequence"/>
</dbReference>
<evidence type="ECO:0000313" key="8">
    <source>
        <dbReference type="Proteomes" id="UP001597511"/>
    </source>
</evidence>
<dbReference type="PANTHER" id="PTHR43027:SF1">
    <property type="entry name" value="DOXORUBICIN RESISTANCE ABC TRANSPORTER PERMEASE PROTEIN DRRC-RELATED"/>
    <property type="match status" value="1"/>
</dbReference>
<evidence type="ECO:0000256" key="2">
    <source>
        <dbReference type="ARBA" id="ARBA00022692"/>
    </source>
</evidence>
<evidence type="ECO:0000256" key="4">
    <source>
        <dbReference type="ARBA" id="ARBA00023136"/>
    </source>
</evidence>
<dbReference type="PANTHER" id="PTHR43027">
    <property type="entry name" value="DOXORUBICIN RESISTANCE ABC TRANSPORTER PERMEASE PROTEIN DRRC-RELATED"/>
    <property type="match status" value="1"/>
</dbReference>
<sequence>MAQSYSQFRALWAITRASFKAIFKQPASIIFSLLFPIVFILIFGAFSNGGGGSQPIAIIPGSDTTNALFDSIKANPYIRISTLKDTARMRDAIERGNLTAMLKIDKVPVDSFNSYKVKVIATSASGSNLGELLQQLDYLAMKTELDEAHISERHYHLQPMVYEGRKYRRIDFILPGQLGFSILFATLFGIAITFFNLREQLVLKRFYATPVKKINILIGIGASRLFFQVVNVLVLILFGYFFLNFTLVHGVVTVVEMLLLTLVMLFLLMGVGLIISSVAKSDAIIPLLINIFGFPQMLLSGTFFPIEVFPKWLQDLCQALPLTQFNNAMRKISFDGLHLFDCWKELGILGIWIAVVYLVVNKVMKWE</sequence>
<keyword evidence="8" id="KW-1185">Reference proteome</keyword>
<accession>A0ABW6A3N9</accession>
<feature type="transmembrane region" description="Helical" evidence="5">
    <location>
        <begin position="287"/>
        <end position="306"/>
    </location>
</feature>
<feature type="transmembrane region" description="Helical" evidence="5">
    <location>
        <begin position="247"/>
        <end position="275"/>
    </location>
</feature>
<comment type="subcellular location">
    <subcellularLocation>
        <location evidence="1">Membrane</location>
        <topology evidence="1">Multi-pass membrane protein</topology>
    </subcellularLocation>
</comment>
<protein>
    <submittedName>
        <fullName evidence="7">ABC transporter permease</fullName>
    </submittedName>
</protein>
<dbReference type="EMBL" id="JBHUOZ010000001">
    <property type="protein sequence ID" value="MFD2919659.1"/>
    <property type="molecule type" value="Genomic_DNA"/>
</dbReference>
<dbReference type="InterPro" id="IPR013525">
    <property type="entry name" value="ABC2_TM"/>
</dbReference>